<dbReference type="Proteomes" id="UP001138681">
    <property type="component" value="Unassembled WGS sequence"/>
</dbReference>
<feature type="signal peptide" evidence="1">
    <location>
        <begin position="1"/>
        <end position="29"/>
    </location>
</feature>
<feature type="chain" id="PRO_5040832177" evidence="1">
    <location>
        <begin position="30"/>
        <end position="242"/>
    </location>
</feature>
<dbReference type="EMBL" id="JAGSPC010000001">
    <property type="protein sequence ID" value="MBV7259371.1"/>
    <property type="molecule type" value="Genomic_DNA"/>
</dbReference>
<keyword evidence="1" id="KW-0732">Signal</keyword>
<gene>
    <name evidence="2" type="ORF">KCG46_07275</name>
</gene>
<organism evidence="2 3">
    <name type="scientific">Erythrobacter crassostreae</name>
    <dbReference type="NCBI Taxonomy" id="2828328"/>
    <lineage>
        <taxon>Bacteria</taxon>
        <taxon>Pseudomonadati</taxon>
        <taxon>Pseudomonadota</taxon>
        <taxon>Alphaproteobacteria</taxon>
        <taxon>Sphingomonadales</taxon>
        <taxon>Erythrobacteraceae</taxon>
        <taxon>Erythrobacter/Porphyrobacter group</taxon>
        <taxon>Erythrobacter</taxon>
    </lineage>
</organism>
<comment type="caution">
    <text evidence="2">The sequence shown here is derived from an EMBL/GenBank/DDBJ whole genome shotgun (WGS) entry which is preliminary data.</text>
</comment>
<sequence length="242" mass="26610">MVGKTTRRTAGMIGTAAAAIVFATFSAAAQDEPQTRPDAETACPDRPVLEDASPDREAMLSFPAAWADFADMSMYWLAVRTELGSVHCVETTWAIDADAYERLNERFLGFEWSGYEAGGYMLIDTAGTGSSTDTGAKPVFSPEGGYMASIQFSDAGWGGLEGFAVWRTYASGMTPVHVDTNLPTMADWRIDKWEGNGCLHLSAVPYDRVEDWRKLTEYKRDRYVSRSRDGWKLSAGEVCFAS</sequence>
<keyword evidence="3" id="KW-1185">Reference proteome</keyword>
<dbReference type="AlphaFoldDB" id="A0A9X1F3M8"/>
<evidence type="ECO:0000313" key="3">
    <source>
        <dbReference type="Proteomes" id="UP001138681"/>
    </source>
</evidence>
<evidence type="ECO:0000256" key="1">
    <source>
        <dbReference type="SAM" id="SignalP"/>
    </source>
</evidence>
<proteinExistence type="predicted"/>
<accession>A0A9X1F3M8</accession>
<protein>
    <submittedName>
        <fullName evidence="2">Uncharacterized protein</fullName>
    </submittedName>
</protein>
<name>A0A9X1F3M8_9SPHN</name>
<dbReference type="RefSeq" id="WP_218404604.1">
    <property type="nucleotide sequence ID" value="NZ_JAGSPC010000001.1"/>
</dbReference>
<evidence type="ECO:0000313" key="2">
    <source>
        <dbReference type="EMBL" id="MBV7259371.1"/>
    </source>
</evidence>
<reference evidence="2" key="1">
    <citation type="submission" date="2021-04" db="EMBL/GenBank/DDBJ databases">
        <authorList>
            <person name="Pira H."/>
            <person name="Risdian C."/>
            <person name="Wink J."/>
        </authorList>
    </citation>
    <scope>NUCLEOTIDE SEQUENCE</scope>
    <source>
        <strain evidence="2">WH158</strain>
    </source>
</reference>